<evidence type="ECO:0000259" key="1">
    <source>
        <dbReference type="SMART" id="SM00421"/>
    </source>
</evidence>
<evidence type="ECO:0000313" key="3">
    <source>
        <dbReference type="Proteomes" id="UP000606721"/>
    </source>
</evidence>
<dbReference type="InterPro" id="IPR000792">
    <property type="entry name" value="Tscrpt_reg_LuxR_C"/>
</dbReference>
<dbReference type="Gene3D" id="1.10.10.10">
    <property type="entry name" value="Winged helix-like DNA-binding domain superfamily/Winged helix DNA-binding domain"/>
    <property type="match status" value="1"/>
</dbReference>
<dbReference type="SUPFAM" id="SSF52540">
    <property type="entry name" value="P-loop containing nucleoside triphosphate hydrolases"/>
    <property type="match status" value="1"/>
</dbReference>
<evidence type="ECO:0000313" key="2">
    <source>
        <dbReference type="EMBL" id="MBD2278116.1"/>
    </source>
</evidence>
<dbReference type="Gene3D" id="3.40.50.300">
    <property type="entry name" value="P-loop containing nucleotide triphosphate hydrolases"/>
    <property type="match status" value="1"/>
</dbReference>
<proteinExistence type="predicted"/>
<name>A0ABR8BU20_APHFL</name>
<protein>
    <submittedName>
        <fullName evidence="2">HTH domain-containing protein</fullName>
    </submittedName>
</protein>
<feature type="domain" description="HTH luxR-type" evidence="1">
    <location>
        <begin position="10"/>
        <end position="75"/>
    </location>
</feature>
<dbReference type="RefSeq" id="WP_190382649.1">
    <property type="nucleotide sequence ID" value="NZ_JACJQT010000013.1"/>
</dbReference>
<accession>A0ABR8BU20</accession>
<dbReference type="InterPro" id="IPR036388">
    <property type="entry name" value="WH-like_DNA-bd_sf"/>
</dbReference>
<keyword evidence="3" id="KW-1185">Reference proteome</keyword>
<dbReference type="InterPro" id="IPR027417">
    <property type="entry name" value="P-loop_NTPase"/>
</dbReference>
<dbReference type="SUPFAM" id="SSF46894">
    <property type="entry name" value="C-terminal effector domain of the bipartite response regulators"/>
    <property type="match status" value="1"/>
</dbReference>
<dbReference type="PRINTS" id="PR00038">
    <property type="entry name" value="HTHLUXR"/>
</dbReference>
<dbReference type="Proteomes" id="UP000606721">
    <property type="component" value="Unassembled WGS sequence"/>
</dbReference>
<dbReference type="EMBL" id="JACJQT010000013">
    <property type="protein sequence ID" value="MBD2278116.1"/>
    <property type="molecule type" value="Genomic_DNA"/>
</dbReference>
<dbReference type="InterPro" id="IPR016032">
    <property type="entry name" value="Sig_transdc_resp-reg_C-effctor"/>
</dbReference>
<gene>
    <name evidence="2" type="ORF">H6F99_07315</name>
</gene>
<dbReference type="Pfam" id="PF00196">
    <property type="entry name" value="GerE"/>
    <property type="match status" value="1"/>
</dbReference>
<sequence>MNIDKFHTALDELTRQQRRVLDKFLCGEKDQQIAESLNISRTTVRKHIESICKAFGLKNLDGERLSKRTELISLFHKYKPELITQNIPVTTQPETSNLPTLINEFVAYDSGWTGRDNLITSLTQKLQSNCRLLLLVGLTGIGKTALAERLSIDLSSKFDHDPEKLCRKNFDDKNTPSDFITVAVKWLENAEEKVLPEERKQPQSLLLRLVTYFCHHPNLVLIDSLELVLMGDENTGWSDFIDELWFQFFASLLSAEICKSRFIITSQELPNVLDKVSSRYPNFFYCQRLDGLSGTEQFNLFNKVGLGDNLPSVDMKLLLRIGQAYKGHPLALRTIAGEIINDFASQVSAY</sequence>
<organism evidence="2 3">
    <name type="scientific">Aphanizomenon flos-aquae FACHB-1040</name>
    <dbReference type="NCBI Taxonomy" id="2692887"/>
    <lineage>
        <taxon>Bacteria</taxon>
        <taxon>Bacillati</taxon>
        <taxon>Cyanobacteriota</taxon>
        <taxon>Cyanophyceae</taxon>
        <taxon>Nostocales</taxon>
        <taxon>Aphanizomenonaceae</taxon>
        <taxon>Aphanizomenon</taxon>
    </lineage>
</organism>
<dbReference type="SMART" id="SM00421">
    <property type="entry name" value="HTH_LUXR"/>
    <property type="match status" value="1"/>
</dbReference>
<comment type="caution">
    <text evidence="2">The sequence shown here is derived from an EMBL/GenBank/DDBJ whole genome shotgun (WGS) entry which is preliminary data.</text>
</comment>
<reference evidence="2 3" key="1">
    <citation type="journal article" date="2020" name="ISME J.">
        <title>Comparative genomics reveals insights into cyanobacterial evolution and habitat adaptation.</title>
        <authorList>
            <person name="Chen M.Y."/>
            <person name="Teng W.K."/>
            <person name="Zhao L."/>
            <person name="Hu C.X."/>
            <person name="Zhou Y.K."/>
            <person name="Han B.P."/>
            <person name="Song L.R."/>
            <person name="Shu W.S."/>
        </authorList>
    </citation>
    <scope>NUCLEOTIDE SEQUENCE [LARGE SCALE GENOMIC DNA]</scope>
    <source>
        <strain evidence="2 3">FACHB-1040</strain>
    </source>
</reference>